<dbReference type="Gene3D" id="2.120.10.30">
    <property type="entry name" value="TolB, C-terminal domain"/>
    <property type="match status" value="4"/>
</dbReference>
<dbReference type="InterPro" id="IPR011042">
    <property type="entry name" value="6-blade_b-propeller_TolB-like"/>
</dbReference>
<evidence type="ECO:0000256" key="2">
    <source>
        <dbReference type="PROSITE-ProRule" id="PRU00504"/>
    </source>
</evidence>
<sequence>MKKQLSTLSLLTLGLSLALPSVALAAPDTGWTKSTKLYEVRTWTGQPQWGHTDGTLKSATLFHPRSVVVLPDGKLLVADRDNHLLREVSTDKVSTYGGLIVGQSEPNTFIGAYNDDAKAQAAFNRPAGLATDAQGNIYVADSGNHAIRKISKDGKVTTLAGNGVMGSKDATGKEASFHSPSDVAVDSKGTVYVADTLNHTIRKVSSDGVVSTLTALSERVIEDSPGSADFVGDYADGAIAKAKFNEPSGLVVDAKDNLYVSDRGNQRIRYFDFAKGTVSTIAGGNQPAPGTSIYAQNASYIVGDFQDGVAANARFNGPEGLALTSDGSLLVADSENHAIRMIKDGQVTTVAGVPAEYGTADGVIGSARLNHPTDVALLADGRLAIADELGNKIRILQKYAKPAAIPADQSITVILNGSLVRTEVPAQAKASAVMLPVRSVGNALGYEVEFDKKTGAAILSKNGVVYTIVSGASTVTKTVNGSKQTLTLNAPAIEANNRLFLPVRFFASESGLDIQWDSEAKIVVIRDPIF</sequence>
<dbReference type="PANTHER" id="PTHR13833:SF71">
    <property type="entry name" value="NHL DOMAIN-CONTAINING PROTEIN"/>
    <property type="match status" value="1"/>
</dbReference>
<dbReference type="SUPFAM" id="SSF101898">
    <property type="entry name" value="NHL repeat"/>
    <property type="match status" value="1"/>
</dbReference>
<gene>
    <name evidence="5" type="ORF">FPL14_23970</name>
</gene>
<keyword evidence="3" id="KW-0732">Signal</keyword>
<dbReference type="Pfam" id="PF07833">
    <property type="entry name" value="Cu_amine_oxidN1"/>
    <property type="match status" value="1"/>
</dbReference>
<dbReference type="Pfam" id="PF01436">
    <property type="entry name" value="NHL"/>
    <property type="match status" value="5"/>
</dbReference>
<accession>A0A7G5C3V3</accession>
<feature type="repeat" description="NHL" evidence="2">
    <location>
        <begin position="123"/>
        <end position="153"/>
    </location>
</feature>
<keyword evidence="6" id="KW-1185">Reference proteome</keyword>
<dbReference type="Proteomes" id="UP000515679">
    <property type="component" value="Chromosome"/>
</dbReference>
<evidence type="ECO:0000256" key="1">
    <source>
        <dbReference type="ARBA" id="ARBA00022737"/>
    </source>
</evidence>
<evidence type="ECO:0000256" key="3">
    <source>
        <dbReference type="SAM" id="SignalP"/>
    </source>
</evidence>
<dbReference type="PANTHER" id="PTHR13833">
    <property type="match status" value="1"/>
</dbReference>
<feature type="domain" description="Copper amine oxidase-like N-terminal" evidence="4">
    <location>
        <begin position="415"/>
        <end position="525"/>
    </location>
</feature>
<organism evidence="5 6">
    <name type="scientific">Cohnella cholangitidis</name>
    <dbReference type="NCBI Taxonomy" id="2598458"/>
    <lineage>
        <taxon>Bacteria</taxon>
        <taxon>Bacillati</taxon>
        <taxon>Bacillota</taxon>
        <taxon>Bacilli</taxon>
        <taxon>Bacillales</taxon>
        <taxon>Paenibacillaceae</taxon>
        <taxon>Cohnella</taxon>
    </lineage>
</organism>
<dbReference type="EMBL" id="CP041969">
    <property type="protein sequence ID" value="QMV43887.1"/>
    <property type="molecule type" value="Genomic_DNA"/>
</dbReference>
<protein>
    <submittedName>
        <fullName evidence="5">Copper amine oxidase</fullName>
    </submittedName>
</protein>
<dbReference type="InterPro" id="IPR001258">
    <property type="entry name" value="NHL_repeat"/>
</dbReference>
<dbReference type="AlphaFoldDB" id="A0A7G5C3V3"/>
<reference evidence="5 6" key="1">
    <citation type="submission" date="2019-07" db="EMBL/GenBank/DDBJ databases">
        <authorList>
            <person name="Kim J.K."/>
            <person name="Cheong H.-M."/>
            <person name="Choi Y."/>
            <person name="Hwang K.J."/>
            <person name="Lee S."/>
            <person name="Choi C."/>
        </authorList>
    </citation>
    <scope>NUCLEOTIDE SEQUENCE [LARGE SCALE GENOMIC DNA]</scope>
    <source>
        <strain evidence="5 6">KS 22</strain>
    </source>
</reference>
<proteinExistence type="predicted"/>
<dbReference type="InterPro" id="IPR036582">
    <property type="entry name" value="Mao_N_sf"/>
</dbReference>
<dbReference type="RefSeq" id="WP_182300125.1">
    <property type="nucleotide sequence ID" value="NZ_CP041969.1"/>
</dbReference>
<dbReference type="Gene3D" id="3.30.457.10">
    <property type="entry name" value="Copper amine oxidase-like, N-terminal domain"/>
    <property type="match status" value="1"/>
</dbReference>
<evidence type="ECO:0000313" key="5">
    <source>
        <dbReference type="EMBL" id="QMV43887.1"/>
    </source>
</evidence>
<keyword evidence="1" id="KW-0677">Repeat</keyword>
<dbReference type="PROSITE" id="PS51125">
    <property type="entry name" value="NHL"/>
    <property type="match status" value="2"/>
</dbReference>
<feature type="repeat" description="NHL" evidence="2">
    <location>
        <begin position="165"/>
        <end position="207"/>
    </location>
</feature>
<dbReference type="SUPFAM" id="SSF55383">
    <property type="entry name" value="Copper amine oxidase, domain N"/>
    <property type="match status" value="1"/>
</dbReference>
<feature type="signal peptide" evidence="3">
    <location>
        <begin position="1"/>
        <end position="25"/>
    </location>
</feature>
<evidence type="ECO:0000313" key="6">
    <source>
        <dbReference type="Proteomes" id="UP000515679"/>
    </source>
</evidence>
<name>A0A7G5C3V3_9BACL</name>
<evidence type="ECO:0000259" key="4">
    <source>
        <dbReference type="Pfam" id="PF07833"/>
    </source>
</evidence>
<dbReference type="InterPro" id="IPR012854">
    <property type="entry name" value="Cu_amine_oxidase-like_N"/>
</dbReference>
<dbReference type="KEGG" id="cchl:FPL14_23970"/>
<feature type="chain" id="PRO_5028821196" evidence="3">
    <location>
        <begin position="26"/>
        <end position="530"/>
    </location>
</feature>